<protein>
    <recommendedName>
        <fullName evidence="2">Peptidoglycan binding-like domain-containing protein</fullName>
    </recommendedName>
</protein>
<evidence type="ECO:0000256" key="1">
    <source>
        <dbReference type="SAM" id="SignalP"/>
    </source>
</evidence>
<feature type="domain" description="Peptidoglycan binding-like" evidence="2">
    <location>
        <begin position="67"/>
        <end position="128"/>
    </location>
</feature>
<evidence type="ECO:0000313" key="3">
    <source>
        <dbReference type="EMBL" id="MBB5800205.1"/>
    </source>
</evidence>
<sequence length="133" mass="13568">MRGTLAAAIAARQTVLAVALTAVAAAGAIAPAAAQTTPSPSAPAISRAAAYTCGYYSGSALTVYGNTGNRVYEVQCLLIRVGYHLSLDGVFGSGTRSAVRDFQNAWNSMTGSQLAIDGKVGSQTWAALRLAND</sequence>
<keyword evidence="4" id="KW-1185">Reference proteome</keyword>
<feature type="signal peptide" evidence="1">
    <location>
        <begin position="1"/>
        <end position="34"/>
    </location>
</feature>
<dbReference type="InterPro" id="IPR002477">
    <property type="entry name" value="Peptidoglycan-bd-like"/>
</dbReference>
<reference evidence="3 4" key="1">
    <citation type="submission" date="2020-08" db="EMBL/GenBank/DDBJ databases">
        <title>Sequencing the genomes of 1000 actinobacteria strains.</title>
        <authorList>
            <person name="Klenk H.-P."/>
        </authorList>
    </citation>
    <scope>NUCLEOTIDE SEQUENCE [LARGE SCALE GENOMIC DNA]</scope>
    <source>
        <strain evidence="3 4">DSM 40084</strain>
    </source>
</reference>
<dbReference type="RefSeq" id="WP_184992985.1">
    <property type="nucleotide sequence ID" value="NZ_JACHNE010000001.1"/>
</dbReference>
<dbReference type="Proteomes" id="UP000590647">
    <property type="component" value="Unassembled WGS sequence"/>
</dbReference>
<dbReference type="SUPFAM" id="SSF47090">
    <property type="entry name" value="PGBD-like"/>
    <property type="match status" value="1"/>
</dbReference>
<evidence type="ECO:0000313" key="4">
    <source>
        <dbReference type="Proteomes" id="UP000590647"/>
    </source>
</evidence>
<evidence type="ECO:0000259" key="2">
    <source>
        <dbReference type="Pfam" id="PF01471"/>
    </source>
</evidence>
<keyword evidence="1" id="KW-0732">Signal</keyword>
<dbReference type="InterPro" id="IPR036365">
    <property type="entry name" value="PGBD-like_sf"/>
</dbReference>
<feature type="chain" id="PRO_5038885541" description="Peptidoglycan binding-like domain-containing protein" evidence="1">
    <location>
        <begin position="35"/>
        <end position="133"/>
    </location>
</feature>
<organism evidence="3 4">
    <name type="scientific">Streptomyces caelestis</name>
    <dbReference type="NCBI Taxonomy" id="36816"/>
    <lineage>
        <taxon>Bacteria</taxon>
        <taxon>Bacillati</taxon>
        <taxon>Actinomycetota</taxon>
        <taxon>Actinomycetes</taxon>
        <taxon>Kitasatosporales</taxon>
        <taxon>Streptomycetaceae</taxon>
        <taxon>Streptomyces</taxon>
    </lineage>
</organism>
<name>A0A7W9HDG4_9ACTN</name>
<dbReference type="Pfam" id="PF01471">
    <property type="entry name" value="PG_binding_1"/>
    <property type="match status" value="1"/>
</dbReference>
<dbReference type="InterPro" id="IPR036366">
    <property type="entry name" value="PGBDSf"/>
</dbReference>
<dbReference type="EMBL" id="JACHNE010000001">
    <property type="protein sequence ID" value="MBB5800205.1"/>
    <property type="molecule type" value="Genomic_DNA"/>
</dbReference>
<gene>
    <name evidence="3" type="ORF">HDA41_008169</name>
</gene>
<dbReference type="AlphaFoldDB" id="A0A7W9HDG4"/>
<comment type="caution">
    <text evidence="3">The sequence shown here is derived from an EMBL/GenBank/DDBJ whole genome shotgun (WGS) entry which is preliminary data.</text>
</comment>
<accession>A0A7W9HDG4</accession>
<dbReference type="Gene3D" id="1.10.101.10">
    <property type="entry name" value="PGBD-like superfamily/PGBD"/>
    <property type="match status" value="1"/>
</dbReference>
<proteinExistence type="predicted"/>